<dbReference type="PANTHER" id="PTHR45786">
    <property type="entry name" value="DNA BINDING PROTEIN-LIKE"/>
    <property type="match status" value="1"/>
</dbReference>
<reference evidence="1" key="1">
    <citation type="journal article" date="2016" name="Nat. Genet.">
        <title>A high-quality carrot genome assembly provides new insights into carotenoid accumulation and asterid genome evolution.</title>
        <authorList>
            <person name="Iorizzo M."/>
            <person name="Ellison S."/>
            <person name="Senalik D."/>
            <person name="Zeng P."/>
            <person name="Satapoomin P."/>
            <person name="Huang J."/>
            <person name="Bowman M."/>
            <person name="Iovene M."/>
            <person name="Sanseverino W."/>
            <person name="Cavagnaro P."/>
            <person name="Yildiz M."/>
            <person name="Macko-Podgorni A."/>
            <person name="Moranska E."/>
            <person name="Grzebelus E."/>
            <person name="Grzebelus D."/>
            <person name="Ashrafi H."/>
            <person name="Zheng Z."/>
            <person name="Cheng S."/>
            <person name="Spooner D."/>
            <person name="Van Deynze A."/>
            <person name="Simon P."/>
        </authorList>
    </citation>
    <scope>NUCLEOTIDE SEQUENCE</scope>
    <source>
        <tissue evidence="1">Leaf</tissue>
    </source>
</reference>
<sequence>MDGHSDSESEFDTIRALQEEYVSLGSPESICPKCNARLWKEERTNKKVTKGSPIFSICCKKGDVSLPPTPPTPDYLLELYTNKETAANFQRSIRLYNAMFAFTSTGGNVDHSINNGRGPYVYRLNGQNHHVFGQLIPDDGQPPKYCQLYIYDTTNEVNNRLRWVNVEDQKTVDKNVIEGLISMLDETNELVEKFRMARDRFEQADFIDLKVELKVCRSQSGRENHISSSDEVAGIMVGNSDNTTPDRDIIVEQKFGGLKRISYINPKLMALQYPLLFPNGEDGYHDRIPFQSADKNAPKDSDMISMKDYYAYRFQVRANEGML</sequence>
<evidence type="ECO:0000313" key="1">
    <source>
        <dbReference type="EMBL" id="WOH00703.1"/>
    </source>
</evidence>
<reference evidence="1" key="2">
    <citation type="submission" date="2022-03" db="EMBL/GenBank/DDBJ databases">
        <title>Draft title - Genomic analysis of global carrot germplasm unveils the trajectory of domestication and the origin of high carotenoid orange carrot.</title>
        <authorList>
            <person name="Iorizzo M."/>
            <person name="Ellison S."/>
            <person name="Senalik D."/>
            <person name="Macko-Podgorni A."/>
            <person name="Grzebelus D."/>
            <person name="Bostan H."/>
            <person name="Rolling W."/>
            <person name="Curaba J."/>
            <person name="Simon P."/>
        </authorList>
    </citation>
    <scope>NUCLEOTIDE SEQUENCE</scope>
    <source>
        <tissue evidence="1">Leaf</tissue>
    </source>
</reference>
<evidence type="ECO:0008006" key="3">
    <source>
        <dbReference type="Google" id="ProtNLM"/>
    </source>
</evidence>
<organism evidence="1 2">
    <name type="scientific">Daucus carota subsp. sativus</name>
    <name type="common">Carrot</name>
    <dbReference type="NCBI Taxonomy" id="79200"/>
    <lineage>
        <taxon>Eukaryota</taxon>
        <taxon>Viridiplantae</taxon>
        <taxon>Streptophyta</taxon>
        <taxon>Embryophyta</taxon>
        <taxon>Tracheophyta</taxon>
        <taxon>Spermatophyta</taxon>
        <taxon>Magnoliopsida</taxon>
        <taxon>eudicotyledons</taxon>
        <taxon>Gunneridae</taxon>
        <taxon>Pentapetalae</taxon>
        <taxon>asterids</taxon>
        <taxon>campanulids</taxon>
        <taxon>Apiales</taxon>
        <taxon>Apiaceae</taxon>
        <taxon>Apioideae</taxon>
        <taxon>Scandiceae</taxon>
        <taxon>Daucinae</taxon>
        <taxon>Daucus</taxon>
        <taxon>Daucus sect. Daucus</taxon>
    </lineage>
</organism>
<dbReference type="Proteomes" id="UP000077755">
    <property type="component" value="Chromosome 5"/>
</dbReference>
<dbReference type="AlphaFoldDB" id="A0AAF0X3H7"/>
<accession>A0AAF0X3H7</accession>
<dbReference type="EMBL" id="CP093347">
    <property type="protein sequence ID" value="WOH00703.1"/>
    <property type="molecule type" value="Genomic_DNA"/>
</dbReference>
<keyword evidence="2" id="KW-1185">Reference proteome</keyword>
<gene>
    <name evidence="1" type="ORF">DCAR_0520077</name>
</gene>
<dbReference type="PANTHER" id="PTHR45786:SF74">
    <property type="entry name" value="ATP-DEPENDENT DNA HELICASE"/>
    <property type="match status" value="1"/>
</dbReference>
<name>A0AAF0X3H7_DAUCS</name>
<evidence type="ECO:0000313" key="2">
    <source>
        <dbReference type="Proteomes" id="UP000077755"/>
    </source>
</evidence>
<proteinExistence type="predicted"/>
<protein>
    <recommendedName>
        <fullName evidence="3">Helitron helicase-like domain-containing protein</fullName>
    </recommendedName>
</protein>